<accession>A0A4Q1AWS1</accession>
<name>A0A4Q1AWS1_9BACT</name>
<dbReference type="Proteomes" id="UP000289718">
    <property type="component" value="Unassembled WGS sequence"/>
</dbReference>
<protein>
    <submittedName>
        <fullName evidence="2">Uncharacterized protein</fullName>
    </submittedName>
</protein>
<keyword evidence="1" id="KW-0175">Coiled coil</keyword>
<dbReference type="RefSeq" id="WP_129061343.1">
    <property type="nucleotide sequence ID" value="NZ_NXIE01000002.1"/>
</dbReference>
<dbReference type="AlphaFoldDB" id="A0A4Q1AWS1"/>
<proteinExistence type="predicted"/>
<evidence type="ECO:0000256" key="1">
    <source>
        <dbReference type="SAM" id="Coils"/>
    </source>
</evidence>
<keyword evidence="3" id="KW-1185">Reference proteome</keyword>
<comment type="caution">
    <text evidence="2">The sequence shown here is derived from an EMBL/GenBank/DDBJ whole genome shotgun (WGS) entry which is preliminary data.</text>
</comment>
<evidence type="ECO:0000313" key="2">
    <source>
        <dbReference type="EMBL" id="RXK13521.1"/>
    </source>
</evidence>
<organism evidence="2 3">
    <name type="scientific">Halarcobacter mediterraneus</name>
    <dbReference type="NCBI Taxonomy" id="2023153"/>
    <lineage>
        <taxon>Bacteria</taxon>
        <taxon>Pseudomonadati</taxon>
        <taxon>Campylobacterota</taxon>
        <taxon>Epsilonproteobacteria</taxon>
        <taxon>Campylobacterales</taxon>
        <taxon>Arcobacteraceae</taxon>
        <taxon>Halarcobacter</taxon>
    </lineage>
</organism>
<evidence type="ECO:0000313" key="3">
    <source>
        <dbReference type="Proteomes" id="UP000289718"/>
    </source>
</evidence>
<reference evidence="2 3" key="1">
    <citation type="submission" date="2017-09" db="EMBL/GenBank/DDBJ databases">
        <title>Genomics of the genus Arcobacter.</title>
        <authorList>
            <person name="Perez-Cataluna A."/>
            <person name="Figueras M.J."/>
            <person name="Salas-Masso N."/>
        </authorList>
    </citation>
    <scope>NUCLEOTIDE SEQUENCE [LARGE SCALE GENOMIC DNA]</scope>
    <source>
        <strain evidence="2 3">F156-34</strain>
    </source>
</reference>
<dbReference type="EMBL" id="NXIE01000002">
    <property type="protein sequence ID" value="RXK13521.1"/>
    <property type="molecule type" value="Genomic_DNA"/>
</dbReference>
<sequence>MIIYIYGSDSFKKEINEVLKHSNIKFRLDSHGEIKELNSLNQLKDAIEENPNNIYLIDDSKIIKKNPLTDKIKFLRPKGGIEQEYLLDHGIGDVSVDSIDELSKHIVRRLDAVIKKDEENIDDIQNSIVEIVENAYDEDSNLEESNSEVIELDDELSALLSSSKDDDTFFEEEENKNQLSPEEEIEALLNQVEEVNENDFVENKSEEVDPSADIAALDALLGELEESDNEEIKEVEVPSEIEELNDKEELNNVLNQIEEHKINDEDIKQDELKDLSFDNNLDNIKIDEVEIKESSTQGDKMADEFSEFDTLSENEILEALNDLDNVTVSHDIKETNKNEIKAEEKTNNNVDLSDSSTEDIAKLISQLLNNKTLEITIKVKE</sequence>
<gene>
    <name evidence="2" type="ORF">CP965_06880</name>
</gene>
<feature type="coiled-coil region" evidence="1">
    <location>
        <begin position="107"/>
        <end position="134"/>
    </location>
</feature>
<dbReference type="OrthoDB" id="5349106at2"/>